<dbReference type="PIRSF" id="PIRSF002162">
    <property type="entry name" value="Ribosomal_L6"/>
    <property type="match status" value="1"/>
</dbReference>
<reference evidence="9" key="1">
    <citation type="submission" date="2018-11" db="EMBL/GenBank/DDBJ databases">
        <title>Myxobolus squamalis genome and transcriptome.</title>
        <authorList>
            <person name="Yahalomi D."/>
            <person name="Atkinson S.D."/>
            <person name="Neuhof M."/>
            <person name="Chang E.S."/>
            <person name="Philippe H."/>
            <person name="Cartwright P."/>
            <person name="Bartholomew J.L."/>
            <person name="Huchon D."/>
        </authorList>
    </citation>
    <scope>NUCLEOTIDE SEQUENCE</scope>
    <source>
        <strain evidence="9">71B08</strain>
        <tissue evidence="9">Whole</tissue>
    </source>
</reference>
<feature type="domain" description="Large ribosomal subunit protein uL6 alpha-beta" evidence="8">
    <location>
        <begin position="13"/>
        <end position="85"/>
    </location>
</feature>
<proteinExistence type="inferred from homology"/>
<organism evidence="9">
    <name type="scientific">Myxobolus squamalis</name>
    <name type="common">Myxosporean</name>
    <dbReference type="NCBI Taxonomy" id="59785"/>
    <lineage>
        <taxon>Eukaryota</taxon>
        <taxon>Metazoa</taxon>
        <taxon>Cnidaria</taxon>
        <taxon>Myxozoa</taxon>
        <taxon>Myxosporea</taxon>
        <taxon>Bivalvulida</taxon>
        <taxon>Platysporina</taxon>
        <taxon>Myxobolidae</taxon>
        <taxon>Myxobolus</taxon>
    </lineage>
</organism>
<dbReference type="InterPro" id="IPR036789">
    <property type="entry name" value="Ribosomal_uL6-like_a/b-dom_sf"/>
</dbReference>
<dbReference type="FunFam" id="3.90.930.12:FF:000004">
    <property type="entry name" value="60S ribosomal protein L9"/>
    <property type="match status" value="1"/>
</dbReference>
<dbReference type="GO" id="GO:0002181">
    <property type="term" value="P:cytoplasmic translation"/>
    <property type="evidence" value="ECO:0007669"/>
    <property type="project" value="TreeGrafter"/>
</dbReference>
<dbReference type="Pfam" id="PF00347">
    <property type="entry name" value="Ribosomal_L6"/>
    <property type="match status" value="1"/>
</dbReference>
<dbReference type="GO" id="GO:0019843">
    <property type="term" value="F:rRNA binding"/>
    <property type="evidence" value="ECO:0007669"/>
    <property type="project" value="UniProtKB-KW"/>
</dbReference>
<keyword evidence="5" id="KW-0687">Ribonucleoprotein</keyword>
<evidence type="ECO:0000256" key="7">
    <source>
        <dbReference type="ARBA" id="ARBA00035349"/>
    </source>
</evidence>
<dbReference type="InterPro" id="IPR020040">
    <property type="entry name" value="Ribosomal_uL6_a/b-dom"/>
</dbReference>
<comment type="similarity">
    <text evidence="1">Belongs to the universal ribosomal protein uL6 family.</text>
</comment>
<dbReference type="PANTHER" id="PTHR11655">
    <property type="entry name" value="60S/50S RIBOSOMAL PROTEIN L6/L9"/>
    <property type="match status" value="1"/>
</dbReference>
<keyword evidence="3" id="KW-0694">RNA-binding</keyword>
<keyword evidence="2" id="KW-0699">rRNA-binding</keyword>
<dbReference type="GO" id="GO:0022625">
    <property type="term" value="C:cytosolic large ribosomal subunit"/>
    <property type="evidence" value="ECO:0007669"/>
    <property type="project" value="TreeGrafter"/>
</dbReference>
<evidence type="ECO:0000256" key="1">
    <source>
        <dbReference type="ARBA" id="ARBA00009356"/>
    </source>
</evidence>
<sequence>MKSLLNTQVVKLPSKVSALIKGRKVEIKGPRGILKQDFSHMQISIEKTGKKLIKVSVWLATRRRMESLSTTCSLIRNMIKGVTVGIRFKMRLVYAHYPIQFQTDTEKHEINIKNYIGQKCLRKISYPEGVNVYPSAIKDEIIVDGTDLRTVSLAAARIHQSATIRLQDVRKFLDGIYITDRTTME</sequence>
<keyword evidence="4 9" id="KW-0689">Ribosomal protein</keyword>
<dbReference type="SUPFAM" id="SSF56053">
    <property type="entry name" value="Ribosomal protein L6"/>
    <property type="match status" value="2"/>
</dbReference>
<evidence type="ECO:0000256" key="2">
    <source>
        <dbReference type="ARBA" id="ARBA00022730"/>
    </source>
</evidence>
<dbReference type="Gene3D" id="3.90.930.12">
    <property type="entry name" value="Ribosomal protein L6, alpha-beta domain"/>
    <property type="match status" value="2"/>
</dbReference>
<dbReference type="InterPro" id="IPR000702">
    <property type="entry name" value="Ribosomal_uL6-like"/>
</dbReference>
<evidence type="ECO:0000256" key="4">
    <source>
        <dbReference type="ARBA" id="ARBA00022980"/>
    </source>
</evidence>
<protein>
    <recommendedName>
        <fullName evidence="6">Large ribosomal subunit protein uL6</fullName>
    </recommendedName>
    <alternativeName>
        <fullName evidence="7">60S ribosomal protein L9</fullName>
    </alternativeName>
</protein>
<evidence type="ECO:0000256" key="6">
    <source>
        <dbReference type="ARBA" id="ARBA00035246"/>
    </source>
</evidence>
<evidence type="ECO:0000256" key="5">
    <source>
        <dbReference type="ARBA" id="ARBA00023274"/>
    </source>
</evidence>
<evidence type="ECO:0000256" key="3">
    <source>
        <dbReference type="ARBA" id="ARBA00022884"/>
    </source>
</evidence>
<evidence type="ECO:0000259" key="8">
    <source>
        <dbReference type="Pfam" id="PF00347"/>
    </source>
</evidence>
<dbReference type="AlphaFoldDB" id="A0A6B2G959"/>
<dbReference type="GO" id="GO:0003735">
    <property type="term" value="F:structural constituent of ribosome"/>
    <property type="evidence" value="ECO:0007669"/>
    <property type="project" value="InterPro"/>
</dbReference>
<dbReference type="PANTHER" id="PTHR11655:SF16">
    <property type="entry name" value="60S RIBOSOMAL PROTEIN L9"/>
    <property type="match status" value="1"/>
</dbReference>
<name>A0A6B2G959_MYXSQ</name>
<evidence type="ECO:0000313" key="9">
    <source>
        <dbReference type="EMBL" id="NDJ97333.1"/>
    </source>
</evidence>
<accession>A0A6B2G959</accession>
<dbReference type="FunFam" id="3.90.930.12:FF:000008">
    <property type="entry name" value="50S ribosomal protein L6"/>
    <property type="match status" value="1"/>
</dbReference>
<dbReference type="EMBL" id="GHBR01002628">
    <property type="protein sequence ID" value="NDJ97333.1"/>
    <property type="molecule type" value="Transcribed_RNA"/>
</dbReference>